<dbReference type="InterPro" id="IPR021784">
    <property type="entry name" value="DUF3349"/>
</dbReference>
<organism evidence="1 2">
    <name type="scientific">Mycobacterium [tuberculosis] TKK-01-0051</name>
    <dbReference type="NCBI Taxonomy" id="1324261"/>
    <lineage>
        <taxon>Bacteria</taxon>
        <taxon>Bacillati</taxon>
        <taxon>Actinomycetota</taxon>
        <taxon>Actinomycetes</taxon>
        <taxon>Mycobacteriales</taxon>
        <taxon>Mycobacteriaceae</taxon>
        <taxon>Mycobacterium</taxon>
        <taxon>Mycobacterium avium complex (MAC)</taxon>
    </lineage>
</organism>
<dbReference type="RefSeq" id="WP_007770951.1">
    <property type="nucleotide sequence ID" value="NZ_KK328284.1"/>
</dbReference>
<dbReference type="GeneID" id="31527012"/>
<evidence type="ECO:0008006" key="3">
    <source>
        <dbReference type="Google" id="ProtNLM"/>
    </source>
</evidence>
<dbReference type="HOGENOM" id="CLU_140987_2_0_11"/>
<dbReference type="Pfam" id="PF11829">
    <property type="entry name" value="DUF3349"/>
    <property type="match status" value="1"/>
</dbReference>
<protein>
    <recommendedName>
        <fullName evidence="3">DUF3349 domain-containing protein</fullName>
    </recommendedName>
</protein>
<dbReference type="InterPro" id="IPR044918">
    <property type="entry name" value="DUF3349_helical"/>
</dbReference>
<evidence type="ECO:0000313" key="1">
    <source>
        <dbReference type="EMBL" id="KBZ62305.1"/>
    </source>
</evidence>
<dbReference type="Proteomes" id="UP000025947">
    <property type="component" value="Unassembled WGS sequence"/>
</dbReference>
<sequence>MDLSHWVTSIVAFVRAGYPSGMPATGYVPLVALTRRRLCDDDITAIASDLIARRLWPIGSVDVGVEITRITNQLPSPDDVARIQRRVHALRCSRG</sequence>
<reference evidence="1 2" key="1">
    <citation type="submission" date="2014-04" db="EMBL/GenBank/DDBJ databases">
        <title>The Genome Sequence of Mycobacterium tuberculosis TKK-01-0051.</title>
        <authorList>
            <consortium name="The Broad Institute Genomics Platform"/>
            <consortium name="The Broad Institute Genome Sequencing Center for Infectious Disease"/>
            <person name="Earl A.M."/>
            <person name="Cohen K."/>
            <person name="Pym A."/>
            <person name="Bishai W."/>
            <person name="Maharaj K."/>
            <person name="Desjardins C."/>
            <person name="Abeel T."/>
            <person name="Young S."/>
            <person name="Zeng Q."/>
            <person name="Gargeya S."/>
            <person name="Abouelleil A."/>
            <person name="Alvarado L."/>
            <person name="Chapman S.B."/>
            <person name="Gainer-Dewar J."/>
            <person name="Goldberg J."/>
            <person name="Griggs A."/>
            <person name="Gujja S."/>
            <person name="Hansen M."/>
            <person name="Howarth C."/>
            <person name="Imamovic A."/>
            <person name="Larimer J."/>
            <person name="Murphy C."/>
            <person name="Naylor J."/>
            <person name="Pearson M."/>
            <person name="Poon T.W."/>
            <person name="Priest M."/>
            <person name="Roberts A."/>
            <person name="Saif S."/>
            <person name="Shea T."/>
            <person name="Sykes S."/>
            <person name="Wortman J."/>
            <person name="Nusbaum C."/>
            <person name="Birren B."/>
        </authorList>
    </citation>
    <scope>NUCLEOTIDE SEQUENCE [LARGE SCALE GENOMIC DNA]</scope>
    <source>
        <strain evidence="1 2">TKK-01-0051</strain>
    </source>
</reference>
<dbReference type="AlphaFoldDB" id="A0A051TZQ6"/>
<dbReference type="Gene3D" id="1.10.150.430">
    <property type="entry name" value="DUF3349, helical bundle"/>
    <property type="match status" value="1"/>
</dbReference>
<dbReference type="EMBL" id="JLXW01000008">
    <property type="protein sequence ID" value="KBZ62305.1"/>
    <property type="molecule type" value="Genomic_DNA"/>
</dbReference>
<dbReference type="PATRIC" id="fig|1324261.3.peg.3260"/>
<comment type="caution">
    <text evidence="1">The sequence shown here is derived from an EMBL/GenBank/DDBJ whole genome shotgun (WGS) entry which is preliminary data.</text>
</comment>
<gene>
    <name evidence="1" type="ORF">K875_03226</name>
</gene>
<accession>A0A051TZQ6</accession>
<evidence type="ECO:0000313" key="2">
    <source>
        <dbReference type="Proteomes" id="UP000025947"/>
    </source>
</evidence>
<proteinExistence type="predicted"/>
<keyword evidence="2" id="KW-1185">Reference proteome</keyword>
<name>A0A051TZQ6_9MYCO</name>